<proteinExistence type="predicted"/>
<protein>
    <submittedName>
        <fullName evidence="1">Aminodeoxychorismate synthase component I</fullName>
        <ecNumber evidence="1">2.6.1.85</ecNumber>
    </submittedName>
</protein>
<keyword evidence="1" id="KW-0032">Aminotransferase</keyword>
<keyword evidence="1" id="KW-0808">Transferase</keyword>
<evidence type="ECO:0000313" key="2">
    <source>
        <dbReference type="Proteomes" id="UP000616151"/>
    </source>
</evidence>
<dbReference type="EMBL" id="JAENHL010000007">
    <property type="protein sequence ID" value="MBK1869101.1"/>
    <property type="molecule type" value="Genomic_DNA"/>
</dbReference>
<organism evidence="1 2">
    <name type="scientific">Taklimakanibacter albus</name>
    <dbReference type="NCBI Taxonomy" id="2800327"/>
    <lineage>
        <taxon>Bacteria</taxon>
        <taxon>Pseudomonadati</taxon>
        <taxon>Pseudomonadota</taxon>
        <taxon>Alphaproteobacteria</taxon>
        <taxon>Hyphomicrobiales</taxon>
        <taxon>Aestuariivirgaceae</taxon>
        <taxon>Taklimakanibacter</taxon>
    </lineage>
</organism>
<accession>A0ACC5R8W1</accession>
<dbReference type="EC" id="2.6.1.85" evidence="1"/>
<comment type="caution">
    <text evidence="1">The sequence shown here is derived from an EMBL/GenBank/DDBJ whole genome shotgun (WGS) entry which is preliminary data.</text>
</comment>
<name>A0ACC5R8W1_9HYPH</name>
<gene>
    <name evidence="1" type="primary">pabB</name>
    <name evidence="1" type="ORF">JHL16_22265</name>
</gene>
<evidence type="ECO:0000313" key="1">
    <source>
        <dbReference type="EMBL" id="MBK1869101.1"/>
    </source>
</evidence>
<reference evidence="1" key="1">
    <citation type="submission" date="2021-01" db="EMBL/GenBank/DDBJ databases">
        <authorList>
            <person name="Sun Q."/>
        </authorList>
    </citation>
    <scope>NUCLEOTIDE SEQUENCE</scope>
    <source>
        <strain evidence="1">YIM B02566</strain>
    </source>
</reference>
<keyword evidence="2" id="KW-1185">Reference proteome</keyword>
<dbReference type="Proteomes" id="UP000616151">
    <property type="component" value="Unassembled WGS sequence"/>
</dbReference>
<sequence>MAEVLRREIAYRDPALLLRRFARRKDVTFLDSAAQQGELGRYSYIAADPFETFTLAEGEGGLAALARLDRRLKRWSLPPASELPPFQGGFAGYIAYEFARLLEPQIKARTPAPDIPAIALHAYDTVVAFDHQARRCWIVSAGFPETEPEARLLRAEERLAEVEQLCLEPEPPLSGDHVIAGWQSNFTRPDYEAAIQRTIDYILAGDIFQANIAQRFTATIPASFDPLTFYLTLRQRNPATFGAFLDYGAVKIASSSPERLISFDGSLAEARPIKGTRRRDANASIDAELKAELLASRKDRAENVMIVDLLRNDLSRVAEPGTVQVPVLCGLETYASVHHLTSVVTGRLAPDKSRGDLIAACFPGGSITGAPKMRAQEIIAEIERVPRNVYCGSIGYLSFTGGMDLNIAIRTVLFHDGRAEFQGGGGITAKSNPADEYEETLAKVTRIQASFET</sequence>